<dbReference type="EMBL" id="BK015174">
    <property type="protein sequence ID" value="DAD94174.1"/>
    <property type="molecule type" value="Genomic_DNA"/>
</dbReference>
<sequence length="162" mass="17960">MTDKIYAYKAKLCEALETCMAEPVSARSVGNCCMLMDALCKADKLTMTDKNQTFTEADAKRWTEHMENDDGSTGPHWTLEQATAVANSIGVHTDPWVWFAALNMEYSDGWEVAGKYGLDRPEYYADLAKAFLFDKDGGGPVAKIAGYYHGVVEPRLDAIDTK</sequence>
<evidence type="ECO:0000259" key="1">
    <source>
        <dbReference type="Pfam" id="PF25223"/>
    </source>
</evidence>
<reference evidence="2" key="1">
    <citation type="journal article" date="2021" name="Proc. Natl. Acad. Sci. U.S.A.">
        <title>A Catalog of Tens of Thousands of Viruses from Human Metagenomes Reveals Hidden Associations with Chronic Diseases.</title>
        <authorList>
            <person name="Tisza M.J."/>
            <person name="Buck C.B."/>
        </authorList>
    </citation>
    <scope>NUCLEOTIDE SEQUENCE</scope>
    <source>
        <strain evidence="2">Cttpk5</strain>
    </source>
</reference>
<dbReference type="Pfam" id="PF25223">
    <property type="entry name" value="DUF7841"/>
    <property type="match status" value="1"/>
</dbReference>
<organism evidence="2">
    <name type="scientific">Siphoviridae sp. cttpk5</name>
    <dbReference type="NCBI Taxonomy" id="2826496"/>
    <lineage>
        <taxon>Viruses</taxon>
        <taxon>Duplodnaviria</taxon>
        <taxon>Heunggongvirae</taxon>
        <taxon>Uroviricota</taxon>
        <taxon>Caudoviricetes</taxon>
    </lineage>
</organism>
<evidence type="ECO:0000313" key="2">
    <source>
        <dbReference type="EMBL" id="DAD94174.1"/>
    </source>
</evidence>
<accession>A0A8S5NHI7</accession>
<dbReference type="InterPro" id="IPR057163">
    <property type="entry name" value="DUF7841"/>
</dbReference>
<feature type="domain" description="DUF7841" evidence="1">
    <location>
        <begin position="49"/>
        <end position="138"/>
    </location>
</feature>
<protein>
    <recommendedName>
        <fullName evidence="1">DUF7841 domain-containing protein</fullName>
    </recommendedName>
</protein>
<proteinExistence type="predicted"/>
<name>A0A8S5NHI7_9CAUD</name>